<dbReference type="RefSeq" id="WP_339573603.1">
    <property type="nucleotide sequence ID" value="NZ_JBBIAA010000002.1"/>
</dbReference>
<gene>
    <name evidence="1" type="ORF">WDZ17_02755</name>
</gene>
<dbReference type="EMBL" id="JBBIAA010000002">
    <property type="protein sequence ID" value="MEJ5944212.1"/>
    <property type="molecule type" value="Genomic_DNA"/>
</dbReference>
<keyword evidence="2" id="KW-1185">Reference proteome</keyword>
<evidence type="ECO:0000313" key="2">
    <source>
        <dbReference type="Proteomes" id="UP001387100"/>
    </source>
</evidence>
<accession>A0ABU8RGJ9</accession>
<name>A0ABU8RGJ9_9ACTN</name>
<evidence type="ECO:0000313" key="1">
    <source>
        <dbReference type="EMBL" id="MEJ5944212.1"/>
    </source>
</evidence>
<dbReference type="Proteomes" id="UP001387100">
    <property type="component" value="Unassembled WGS sequence"/>
</dbReference>
<protein>
    <submittedName>
        <fullName evidence="1">Uncharacterized protein</fullName>
    </submittedName>
</protein>
<sequence length="189" mass="20424">MSELHADADRSASDLLVEAVTTLSAGRDLETREGSLQLVRTASEVEAGARTVLHQAVLSARTRGNTWASIGAVLGMTKQAAQKRFATTAIPSGADLAADERILGPVGPFDEMRELALAGQYGWHSVEAGLNHHRVMHSPTRWEHRRVSGARAARRLTDQGWQLVGGNLGYTYLKRDLGTPALIEPAHRA</sequence>
<proteinExistence type="predicted"/>
<comment type="caution">
    <text evidence="1">The sequence shown here is derived from an EMBL/GenBank/DDBJ whole genome shotgun (WGS) entry which is preliminary data.</text>
</comment>
<reference evidence="1 2" key="1">
    <citation type="journal article" date="2017" name="Int. J. Syst. Evol. Microbiol.">
        <title>Pseudokineococcus basanitobsidens sp. nov., isolated from volcanic rock.</title>
        <authorList>
            <person name="Lee D.W."/>
            <person name="Park M.Y."/>
            <person name="Kim J.J."/>
            <person name="Kim B.S."/>
        </authorList>
    </citation>
    <scope>NUCLEOTIDE SEQUENCE [LARGE SCALE GENOMIC DNA]</scope>
    <source>
        <strain evidence="1 2">DSM 103726</strain>
    </source>
</reference>
<organism evidence="1 2">
    <name type="scientific">Pseudokineococcus basanitobsidens</name>
    <dbReference type="NCBI Taxonomy" id="1926649"/>
    <lineage>
        <taxon>Bacteria</taxon>
        <taxon>Bacillati</taxon>
        <taxon>Actinomycetota</taxon>
        <taxon>Actinomycetes</taxon>
        <taxon>Kineosporiales</taxon>
        <taxon>Kineosporiaceae</taxon>
        <taxon>Pseudokineococcus</taxon>
    </lineage>
</organism>